<reference evidence="2" key="1">
    <citation type="submission" date="2016-10" db="EMBL/GenBank/DDBJ databases">
        <authorList>
            <person name="Varghese N."/>
            <person name="Submissions S."/>
        </authorList>
    </citation>
    <scope>NUCLEOTIDE SEQUENCE [LARGE SCALE GENOMIC DNA]</scope>
    <source>
        <strain evidence="2">DSM 40318</strain>
    </source>
</reference>
<dbReference type="AlphaFoldDB" id="A0A1H4M470"/>
<dbReference type="GO" id="GO:0016301">
    <property type="term" value="F:kinase activity"/>
    <property type="evidence" value="ECO:0007669"/>
    <property type="project" value="UniProtKB-KW"/>
</dbReference>
<proteinExistence type="predicted"/>
<accession>A0A1H4M470</accession>
<dbReference type="Proteomes" id="UP000198609">
    <property type="component" value="Unassembled WGS sequence"/>
</dbReference>
<organism evidence="1 2">
    <name type="scientific">Streptomyces melanosporofaciens</name>
    <dbReference type="NCBI Taxonomy" id="67327"/>
    <lineage>
        <taxon>Bacteria</taxon>
        <taxon>Bacillati</taxon>
        <taxon>Actinomycetota</taxon>
        <taxon>Actinomycetes</taxon>
        <taxon>Kitasatosporales</taxon>
        <taxon>Streptomycetaceae</taxon>
        <taxon>Streptomyces</taxon>
        <taxon>Streptomyces violaceusniger group</taxon>
    </lineage>
</organism>
<evidence type="ECO:0000313" key="1">
    <source>
        <dbReference type="EMBL" id="SEB77870.1"/>
    </source>
</evidence>
<sequence length="95" mass="10052">MTPPIHRIDVPDVFAASFGDHDAAGRAWLAALPRLAADLLDRWDLCPAGPTTHGMASLVLPVTGADGTPAVLKLQQVREETEGAPLSLRTCSWPA</sequence>
<name>A0A1H4M470_STRMJ</name>
<gene>
    <name evidence="1" type="ORF">SAMN04490356_1646</name>
</gene>
<evidence type="ECO:0000313" key="2">
    <source>
        <dbReference type="Proteomes" id="UP000198609"/>
    </source>
</evidence>
<keyword evidence="1" id="KW-0418">Kinase</keyword>
<dbReference type="EMBL" id="FNST01000002">
    <property type="protein sequence ID" value="SEB77870.1"/>
    <property type="molecule type" value="Genomic_DNA"/>
</dbReference>
<keyword evidence="2" id="KW-1185">Reference proteome</keyword>
<protein>
    <submittedName>
        <fullName evidence="1">Aminoglycoside/hydroxyurea antibiotic resistance kinase</fullName>
    </submittedName>
</protein>
<keyword evidence="1" id="KW-0808">Transferase</keyword>